<dbReference type="InterPro" id="IPR016181">
    <property type="entry name" value="Acyl_CoA_acyltransferase"/>
</dbReference>
<reference evidence="3" key="1">
    <citation type="submission" date="2016-08" db="EMBL/GenBank/DDBJ databases">
        <authorList>
            <person name="Varghese N."/>
            <person name="Submissions Spin"/>
        </authorList>
    </citation>
    <scope>NUCLEOTIDE SEQUENCE [LARGE SCALE GENOMIC DNA]</scope>
    <source>
        <strain evidence="3">SGD-1123</strain>
    </source>
</reference>
<proteinExistence type="predicted"/>
<keyword evidence="3" id="KW-1185">Reference proteome</keyword>
<gene>
    <name evidence="2" type="ORF">GA0061094_3875</name>
</gene>
<evidence type="ECO:0000259" key="1">
    <source>
        <dbReference type="PROSITE" id="PS51186"/>
    </source>
</evidence>
<feature type="domain" description="N-acetyltransferase" evidence="1">
    <location>
        <begin position="14"/>
        <end position="178"/>
    </location>
</feature>
<organism evidence="2 3">
    <name type="scientific">[Bacillus] enclensis</name>
    <dbReference type="NCBI Taxonomy" id="1402860"/>
    <lineage>
        <taxon>Bacteria</taxon>
        <taxon>Bacillati</taxon>
        <taxon>Bacillota</taxon>
        <taxon>Bacilli</taxon>
        <taxon>Bacillales</taxon>
        <taxon>Bacillaceae</taxon>
        <taxon>Rossellomorea</taxon>
    </lineage>
</organism>
<evidence type="ECO:0000313" key="2">
    <source>
        <dbReference type="EMBL" id="SCC30925.1"/>
    </source>
</evidence>
<dbReference type="GO" id="GO:0008999">
    <property type="term" value="F:protein-N-terminal-alanine acetyltransferase activity"/>
    <property type="evidence" value="ECO:0007669"/>
    <property type="project" value="TreeGrafter"/>
</dbReference>
<protein>
    <submittedName>
        <fullName evidence="2">Ribosomal-protein-alanine N-acetyltransferase</fullName>
    </submittedName>
</protein>
<dbReference type="EMBL" id="FMAU01000006">
    <property type="protein sequence ID" value="SCC30925.1"/>
    <property type="molecule type" value="Genomic_DNA"/>
</dbReference>
<dbReference type="Proteomes" id="UP000181997">
    <property type="component" value="Unassembled WGS sequence"/>
</dbReference>
<dbReference type="SUPFAM" id="SSF55729">
    <property type="entry name" value="Acyl-CoA N-acyltransferases (Nat)"/>
    <property type="match status" value="1"/>
</dbReference>
<evidence type="ECO:0000313" key="3">
    <source>
        <dbReference type="Proteomes" id="UP000181997"/>
    </source>
</evidence>
<accession>A0A0V8HAD1</accession>
<sequence>MTTTTYPIFETERLILRQITKEDVNFLFEHYTSREVLQYFGMSPISSKEVAENMVDNFEKQFEAGGPMRWAIVDKSTDQMMGTCGFHGIAKSYKRCEIGYDLHPDYWGNGIMGEALKPLITYLFIEREMNRIGAVIVPNNMASSRVVEKLGFRREGLLRDYILQDDTMYDAYMYSLLKKEWLD</sequence>
<keyword evidence="2" id="KW-0808">Transferase</keyword>
<dbReference type="PANTHER" id="PTHR43792">
    <property type="entry name" value="GNAT FAMILY, PUTATIVE (AFU_ORTHOLOGUE AFUA_3G00765)-RELATED-RELATED"/>
    <property type="match status" value="1"/>
</dbReference>
<name>A0A0V8HAD1_9BACI</name>
<dbReference type="Pfam" id="PF13302">
    <property type="entry name" value="Acetyltransf_3"/>
    <property type="match status" value="1"/>
</dbReference>
<dbReference type="AlphaFoldDB" id="A0A0V8HAD1"/>
<dbReference type="RefSeq" id="WP_058299727.1">
    <property type="nucleotide sequence ID" value="NZ_FMAU01000006.1"/>
</dbReference>
<dbReference type="InterPro" id="IPR051531">
    <property type="entry name" value="N-acetyltransferase"/>
</dbReference>
<dbReference type="InterPro" id="IPR000182">
    <property type="entry name" value="GNAT_dom"/>
</dbReference>
<dbReference type="PROSITE" id="PS51186">
    <property type="entry name" value="GNAT"/>
    <property type="match status" value="1"/>
</dbReference>
<dbReference type="GO" id="GO:0005737">
    <property type="term" value="C:cytoplasm"/>
    <property type="evidence" value="ECO:0007669"/>
    <property type="project" value="TreeGrafter"/>
</dbReference>
<dbReference type="PANTHER" id="PTHR43792:SF9">
    <property type="entry name" value="RIBOSOMAL-PROTEIN-ALANINE ACETYLTRANSFERASE"/>
    <property type="match status" value="1"/>
</dbReference>
<dbReference type="Gene3D" id="3.40.630.30">
    <property type="match status" value="1"/>
</dbReference>